<evidence type="ECO:0000259" key="2">
    <source>
        <dbReference type="PROSITE" id="PS51898"/>
    </source>
</evidence>
<dbReference type="STRING" id="632772.ROP_40620"/>
<sequence>MTKSVPVGWVPYLDDFATALRAGGAPETTIGTRLNHLRRVARTFGAPSPLEVDGDQLTLWAGRQDWSIETRRGYRGSLLAFYRWMVGSGRATENPAAALPRVAPAKPKPRPAPDSVYATALMKATPRERVMLRLASECGLRRAEVALVHSRDLSEDLCGWSLVVHGKGRKDRVLPLPDEIAAELRRLPRGWAFPGNDCGHLSPRWVGKLMTELLPDDWTMHKLRHRFATRAYRNTRNIRAVQQLLGHESVATTQVYTAVDDDELRAAMNAAA</sequence>
<dbReference type="PROSITE" id="PS51898">
    <property type="entry name" value="TYR_RECOMBINASE"/>
    <property type="match status" value="1"/>
</dbReference>
<dbReference type="EMBL" id="AP011115">
    <property type="protein sequence ID" value="BAH52309.1"/>
    <property type="molecule type" value="Genomic_DNA"/>
</dbReference>
<proteinExistence type="predicted"/>
<accession>C1B9F6</accession>
<gene>
    <name evidence="3" type="ordered locus">ROP_40620</name>
</gene>
<evidence type="ECO:0000313" key="3">
    <source>
        <dbReference type="EMBL" id="BAH52309.1"/>
    </source>
</evidence>
<dbReference type="PANTHER" id="PTHR30349:SF64">
    <property type="entry name" value="PROPHAGE INTEGRASE INTD-RELATED"/>
    <property type="match status" value="1"/>
</dbReference>
<dbReference type="KEGG" id="rop:ROP_40620"/>
<keyword evidence="1" id="KW-0233">DNA recombination</keyword>
<feature type="domain" description="Tyr recombinase" evidence="2">
    <location>
        <begin position="107"/>
        <end position="269"/>
    </location>
</feature>
<reference evidence="3 4" key="1">
    <citation type="submission" date="2009-03" db="EMBL/GenBank/DDBJ databases">
        <title>Comparison of the complete genome sequences of Rhodococcus erythropolis PR4 and Rhodococcus opacus B4.</title>
        <authorList>
            <person name="Takarada H."/>
            <person name="Sekine M."/>
            <person name="Hosoyama A."/>
            <person name="Yamada R."/>
            <person name="Fujisawa T."/>
            <person name="Omata S."/>
            <person name="Shimizu A."/>
            <person name="Tsukatani N."/>
            <person name="Tanikawa S."/>
            <person name="Fujita N."/>
            <person name="Harayama S."/>
        </authorList>
    </citation>
    <scope>NUCLEOTIDE SEQUENCE [LARGE SCALE GENOMIC DNA]</scope>
    <source>
        <strain evidence="3 4">B4</strain>
    </source>
</reference>
<dbReference type="Pfam" id="PF00589">
    <property type="entry name" value="Phage_integrase"/>
    <property type="match status" value="1"/>
</dbReference>
<dbReference type="HOGENOM" id="CLU_027562_9_7_11"/>
<evidence type="ECO:0000313" key="4">
    <source>
        <dbReference type="Proteomes" id="UP000002212"/>
    </source>
</evidence>
<dbReference type="GO" id="GO:0015074">
    <property type="term" value="P:DNA integration"/>
    <property type="evidence" value="ECO:0007669"/>
    <property type="project" value="InterPro"/>
</dbReference>
<name>C1B9F6_RHOOB</name>
<dbReference type="InterPro" id="IPR002104">
    <property type="entry name" value="Integrase_catalytic"/>
</dbReference>
<protein>
    <submittedName>
        <fullName evidence="3">Putative tyrosine recombinase</fullName>
    </submittedName>
</protein>
<dbReference type="OrthoDB" id="1822491at2"/>
<dbReference type="RefSeq" id="WP_012691246.1">
    <property type="nucleotide sequence ID" value="NC_012522.1"/>
</dbReference>
<dbReference type="GO" id="GO:0003677">
    <property type="term" value="F:DNA binding"/>
    <property type="evidence" value="ECO:0007669"/>
    <property type="project" value="InterPro"/>
</dbReference>
<dbReference type="InterPro" id="IPR011010">
    <property type="entry name" value="DNA_brk_join_enz"/>
</dbReference>
<dbReference type="GO" id="GO:0006310">
    <property type="term" value="P:DNA recombination"/>
    <property type="evidence" value="ECO:0007669"/>
    <property type="project" value="UniProtKB-KW"/>
</dbReference>
<dbReference type="AlphaFoldDB" id="C1B9F6"/>
<dbReference type="InterPro" id="IPR050090">
    <property type="entry name" value="Tyrosine_recombinase_XerCD"/>
</dbReference>
<evidence type="ECO:0000256" key="1">
    <source>
        <dbReference type="ARBA" id="ARBA00023172"/>
    </source>
</evidence>
<dbReference type="Proteomes" id="UP000002212">
    <property type="component" value="Chromosome"/>
</dbReference>
<dbReference type="PATRIC" id="fig|632772.20.peg.4261"/>
<dbReference type="PANTHER" id="PTHR30349">
    <property type="entry name" value="PHAGE INTEGRASE-RELATED"/>
    <property type="match status" value="1"/>
</dbReference>
<organism evidence="3 4">
    <name type="scientific">Rhodococcus opacus (strain B4)</name>
    <dbReference type="NCBI Taxonomy" id="632772"/>
    <lineage>
        <taxon>Bacteria</taxon>
        <taxon>Bacillati</taxon>
        <taxon>Actinomycetota</taxon>
        <taxon>Actinomycetes</taxon>
        <taxon>Mycobacteriales</taxon>
        <taxon>Nocardiaceae</taxon>
        <taxon>Rhodococcus</taxon>
    </lineage>
</organism>
<dbReference type="Gene3D" id="1.10.443.10">
    <property type="entry name" value="Intergrase catalytic core"/>
    <property type="match status" value="1"/>
</dbReference>
<dbReference type="InterPro" id="IPR013762">
    <property type="entry name" value="Integrase-like_cat_sf"/>
</dbReference>
<dbReference type="SUPFAM" id="SSF56349">
    <property type="entry name" value="DNA breaking-rejoining enzymes"/>
    <property type="match status" value="1"/>
</dbReference>